<dbReference type="Proteomes" id="UP001293254">
    <property type="component" value="Unassembled WGS sequence"/>
</dbReference>
<feature type="region of interest" description="Disordered" evidence="1">
    <location>
        <begin position="1"/>
        <end position="37"/>
    </location>
</feature>
<name>A0AAE1XMX4_9LAMI</name>
<sequence>MPTTHTVARPRKTPQRTGSPRTRTKQTTKGLAHSVTKTRTQRPLRLVHNNHKRRLAQRSISQRYGDCISLDYLATSMNPPSDFTGIGFGNQGKTTEVEGDGGGKIHERGRFEAADDQKLRGKGGGFFWEREKPTYQMKEGFLTNKKP</sequence>
<dbReference type="EMBL" id="JACGWO010000011">
    <property type="protein sequence ID" value="KAK4414788.1"/>
    <property type="molecule type" value="Genomic_DNA"/>
</dbReference>
<evidence type="ECO:0000313" key="3">
    <source>
        <dbReference type="Proteomes" id="UP001293254"/>
    </source>
</evidence>
<gene>
    <name evidence="2" type="ORF">Salat_2585700</name>
</gene>
<feature type="compositionally biased region" description="Polar residues" evidence="1">
    <location>
        <begin position="15"/>
        <end position="29"/>
    </location>
</feature>
<reference evidence="2" key="2">
    <citation type="journal article" date="2024" name="Plant">
        <title>Genomic evolution and insights into agronomic trait innovations of Sesamum species.</title>
        <authorList>
            <person name="Miao H."/>
            <person name="Wang L."/>
            <person name="Qu L."/>
            <person name="Liu H."/>
            <person name="Sun Y."/>
            <person name="Le M."/>
            <person name="Wang Q."/>
            <person name="Wei S."/>
            <person name="Zheng Y."/>
            <person name="Lin W."/>
            <person name="Duan Y."/>
            <person name="Cao H."/>
            <person name="Xiong S."/>
            <person name="Wang X."/>
            <person name="Wei L."/>
            <person name="Li C."/>
            <person name="Ma Q."/>
            <person name="Ju M."/>
            <person name="Zhao R."/>
            <person name="Li G."/>
            <person name="Mu C."/>
            <person name="Tian Q."/>
            <person name="Mei H."/>
            <person name="Zhang T."/>
            <person name="Gao T."/>
            <person name="Zhang H."/>
        </authorList>
    </citation>
    <scope>NUCLEOTIDE SEQUENCE</scope>
    <source>
        <strain evidence="2">3651</strain>
    </source>
</reference>
<evidence type="ECO:0000313" key="2">
    <source>
        <dbReference type="EMBL" id="KAK4414788.1"/>
    </source>
</evidence>
<keyword evidence="3" id="KW-1185">Reference proteome</keyword>
<feature type="compositionally biased region" description="Basic and acidic residues" evidence="1">
    <location>
        <begin position="101"/>
        <end position="116"/>
    </location>
</feature>
<evidence type="ECO:0000256" key="1">
    <source>
        <dbReference type="SAM" id="MobiDB-lite"/>
    </source>
</evidence>
<feature type="region of interest" description="Disordered" evidence="1">
    <location>
        <begin position="83"/>
        <end position="116"/>
    </location>
</feature>
<organism evidence="2 3">
    <name type="scientific">Sesamum alatum</name>
    <dbReference type="NCBI Taxonomy" id="300844"/>
    <lineage>
        <taxon>Eukaryota</taxon>
        <taxon>Viridiplantae</taxon>
        <taxon>Streptophyta</taxon>
        <taxon>Embryophyta</taxon>
        <taxon>Tracheophyta</taxon>
        <taxon>Spermatophyta</taxon>
        <taxon>Magnoliopsida</taxon>
        <taxon>eudicotyledons</taxon>
        <taxon>Gunneridae</taxon>
        <taxon>Pentapetalae</taxon>
        <taxon>asterids</taxon>
        <taxon>lamiids</taxon>
        <taxon>Lamiales</taxon>
        <taxon>Pedaliaceae</taxon>
        <taxon>Sesamum</taxon>
    </lineage>
</organism>
<protein>
    <submittedName>
        <fullName evidence="2">Uncharacterized protein</fullName>
    </submittedName>
</protein>
<reference evidence="2" key="1">
    <citation type="submission" date="2020-06" db="EMBL/GenBank/DDBJ databases">
        <authorList>
            <person name="Li T."/>
            <person name="Hu X."/>
            <person name="Zhang T."/>
            <person name="Song X."/>
            <person name="Zhang H."/>
            <person name="Dai N."/>
            <person name="Sheng W."/>
            <person name="Hou X."/>
            <person name="Wei L."/>
        </authorList>
    </citation>
    <scope>NUCLEOTIDE SEQUENCE</scope>
    <source>
        <strain evidence="2">3651</strain>
        <tissue evidence="2">Leaf</tissue>
    </source>
</reference>
<accession>A0AAE1XMX4</accession>
<dbReference type="AlphaFoldDB" id="A0AAE1XMX4"/>
<proteinExistence type="predicted"/>
<comment type="caution">
    <text evidence="2">The sequence shown here is derived from an EMBL/GenBank/DDBJ whole genome shotgun (WGS) entry which is preliminary data.</text>
</comment>